<dbReference type="PANTHER" id="PTHR33164">
    <property type="entry name" value="TRANSCRIPTIONAL REGULATOR, MARR FAMILY"/>
    <property type="match status" value="1"/>
</dbReference>
<dbReference type="Gene3D" id="1.10.10.10">
    <property type="entry name" value="Winged helix-like DNA-binding domain superfamily/Winged helix DNA-binding domain"/>
    <property type="match status" value="1"/>
</dbReference>
<evidence type="ECO:0000256" key="2">
    <source>
        <dbReference type="ARBA" id="ARBA00023125"/>
    </source>
</evidence>
<organism evidence="5 6">
    <name type="scientific">Catellatospora bangladeshensis</name>
    <dbReference type="NCBI Taxonomy" id="310355"/>
    <lineage>
        <taxon>Bacteria</taxon>
        <taxon>Bacillati</taxon>
        <taxon>Actinomycetota</taxon>
        <taxon>Actinomycetes</taxon>
        <taxon>Micromonosporales</taxon>
        <taxon>Micromonosporaceae</taxon>
        <taxon>Catellatospora</taxon>
    </lineage>
</organism>
<dbReference type="InterPro" id="IPR039422">
    <property type="entry name" value="MarR/SlyA-like"/>
</dbReference>
<dbReference type="Proteomes" id="UP000601223">
    <property type="component" value="Unassembled WGS sequence"/>
</dbReference>
<dbReference type="Pfam" id="PF12802">
    <property type="entry name" value="MarR_2"/>
    <property type="match status" value="1"/>
</dbReference>
<dbReference type="InterPro" id="IPR036388">
    <property type="entry name" value="WH-like_DNA-bd_sf"/>
</dbReference>
<feature type="domain" description="HTH marR-type" evidence="4">
    <location>
        <begin position="5"/>
        <end position="141"/>
    </location>
</feature>
<proteinExistence type="predicted"/>
<keyword evidence="6" id="KW-1185">Reference proteome</keyword>
<dbReference type="RefSeq" id="WP_203751932.1">
    <property type="nucleotide sequence ID" value="NZ_BONF01000033.1"/>
</dbReference>
<dbReference type="SMART" id="SM00347">
    <property type="entry name" value="HTH_MARR"/>
    <property type="match status" value="1"/>
</dbReference>
<protein>
    <recommendedName>
        <fullName evidence="4">HTH marR-type domain-containing protein</fullName>
    </recommendedName>
</protein>
<reference evidence="5 6" key="1">
    <citation type="submission" date="2021-01" db="EMBL/GenBank/DDBJ databases">
        <title>Whole genome shotgun sequence of Catellatospora bangladeshensis NBRC 107357.</title>
        <authorList>
            <person name="Komaki H."/>
            <person name="Tamura T."/>
        </authorList>
    </citation>
    <scope>NUCLEOTIDE SEQUENCE [LARGE SCALE GENOMIC DNA]</scope>
    <source>
        <strain evidence="5 6">NBRC 107357</strain>
    </source>
</reference>
<keyword evidence="2" id="KW-0238">DNA-binding</keyword>
<dbReference type="InterPro" id="IPR023187">
    <property type="entry name" value="Tscrpt_reg_MarR-type_CS"/>
</dbReference>
<keyword evidence="1" id="KW-0805">Transcription regulation</keyword>
<accession>A0A8J3JNU9</accession>
<dbReference type="InterPro" id="IPR036390">
    <property type="entry name" value="WH_DNA-bd_sf"/>
</dbReference>
<name>A0A8J3JNU9_9ACTN</name>
<dbReference type="GO" id="GO:0006950">
    <property type="term" value="P:response to stress"/>
    <property type="evidence" value="ECO:0007669"/>
    <property type="project" value="TreeGrafter"/>
</dbReference>
<evidence type="ECO:0000313" key="5">
    <source>
        <dbReference type="EMBL" id="GIF84136.1"/>
    </source>
</evidence>
<evidence type="ECO:0000313" key="6">
    <source>
        <dbReference type="Proteomes" id="UP000601223"/>
    </source>
</evidence>
<keyword evidence="3" id="KW-0804">Transcription</keyword>
<dbReference type="EMBL" id="BONF01000033">
    <property type="protein sequence ID" value="GIF84136.1"/>
    <property type="molecule type" value="Genomic_DNA"/>
</dbReference>
<gene>
    <name evidence="5" type="ORF">Cba03nite_54850</name>
</gene>
<dbReference type="SUPFAM" id="SSF46785">
    <property type="entry name" value="Winged helix' DNA-binding domain"/>
    <property type="match status" value="1"/>
</dbReference>
<evidence type="ECO:0000256" key="1">
    <source>
        <dbReference type="ARBA" id="ARBA00023015"/>
    </source>
</evidence>
<comment type="caution">
    <text evidence="5">The sequence shown here is derived from an EMBL/GenBank/DDBJ whole genome shotgun (WGS) entry which is preliminary data.</text>
</comment>
<dbReference type="AlphaFoldDB" id="A0A8J3JNU9"/>
<dbReference type="PROSITE" id="PS50995">
    <property type="entry name" value="HTH_MARR_2"/>
    <property type="match status" value="1"/>
</dbReference>
<dbReference type="InterPro" id="IPR000835">
    <property type="entry name" value="HTH_MarR-typ"/>
</dbReference>
<dbReference type="PROSITE" id="PS01117">
    <property type="entry name" value="HTH_MARR_1"/>
    <property type="match status" value="1"/>
</dbReference>
<dbReference type="PANTHER" id="PTHR33164:SF43">
    <property type="entry name" value="HTH-TYPE TRANSCRIPTIONAL REPRESSOR YETL"/>
    <property type="match status" value="1"/>
</dbReference>
<dbReference type="GO" id="GO:0003677">
    <property type="term" value="F:DNA binding"/>
    <property type="evidence" value="ECO:0007669"/>
    <property type="project" value="UniProtKB-KW"/>
</dbReference>
<dbReference type="GO" id="GO:0003700">
    <property type="term" value="F:DNA-binding transcription factor activity"/>
    <property type="evidence" value="ECO:0007669"/>
    <property type="project" value="InterPro"/>
</dbReference>
<sequence length="156" mass="17919">MATQHDQLAEDIGLFRRALIPDFLLGLLRRMGDAEPNLLQMATLYVLDTGPHPTVRNLAEQLGRSMSVTSRLIDQMVRRGWVARDEDAADRRAKRVRITETGRDFLRSFEQVRAQAQRELMTYLTDEEQRVVTEAMALLGKASRRHIDERAHHAGR</sequence>
<evidence type="ECO:0000256" key="3">
    <source>
        <dbReference type="ARBA" id="ARBA00023163"/>
    </source>
</evidence>
<evidence type="ECO:0000259" key="4">
    <source>
        <dbReference type="PROSITE" id="PS50995"/>
    </source>
</evidence>